<evidence type="ECO:0000256" key="4">
    <source>
        <dbReference type="ARBA" id="ARBA00023235"/>
    </source>
</evidence>
<dbReference type="GO" id="GO:0048029">
    <property type="term" value="F:monosaccharide binding"/>
    <property type="evidence" value="ECO:0007669"/>
    <property type="project" value="InterPro"/>
</dbReference>
<comment type="similarity">
    <text evidence="6">Belongs to the RbsD / FucU family. RbsD subfamily.</text>
</comment>
<dbReference type="HAMAP" id="MF_01661">
    <property type="entry name" value="D_rib_pyranase"/>
    <property type="match status" value="1"/>
</dbReference>
<dbReference type="Gene3D" id="3.40.1650.10">
    <property type="entry name" value="RbsD-like domain"/>
    <property type="match status" value="1"/>
</dbReference>
<keyword evidence="5 6" id="KW-0119">Carbohydrate metabolism</keyword>
<name>A0AAE6IK87_LEUCA</name>
<feature type="binding site" evidence="6">
    <location>
        <position position="28"/>
    </location>
    <ligand>
        <name>substrate</name>
    </ligand>
</feature>
<dbReference type="GeneID" id="61187097"/>
<dbReference type="Pfam" id="PF05025">
    <property type="entry name" value="RbsD_FucU"/>
    <property type="match status" value="1"/>
</dbReference>
<dbReference type="GO" id="GO:0019303">
    <property type="term" value="P:D-ribose catabolic process"/>
    <property type="evidence" value="ECO:0007669"/>
    <property type="project" value="UniProtKB-UniRule"/>
</dbReference>
<comment type="subcellular location">
    <subcellularLocation>
        <location evidence="6">Cytoplasm</location>
    </subcellularLocation>
</comment>
<evidence type="ECO:0000256" key="2">
    <source>
        <dbReference type="ARBA" id="ARBA00012862"/>
    </source>
</evidence>
<dbReference type="InterPro" id="IPR023750">
    <property type="entry name" value="RbsD-like_sf"/>
</dbReference>
<dbReference type="GO" id="GO:0062193">
    <property type="term" value="F:D-ribose pyranase activity"/>
    <property type="evidence" value="ECO:0007669"/>
    <property type="project" value="UniProtKB-EC"/>
</dbReference>
<keyword evidence="4 6" id="KW-0413">Isomerase</keyword>
<dbReference type="AlphaFoldDB" id="A0AAE6IK87"/>
<dbReference type="InterPro" id="IPR023064">
    <property type="entry name" value="D-ribose_pyranase"/>
</dbReference>
<evidence type="ECO:0000313" key="7">
    <source>
        <dbReference type="EMBL" id="QEA33523.1"/>
    </source>
</evidence>
<comment type="subunit">
    <text evidence="6">Homodecamer.</text>
</comment>
<comment type="pathway">
    <text evidence="6">Carbohydrate metabolism; D-ribose degradation; D-ribose 5-phosphate from beta-D-ribopyranose: step 1/2.</text>
</comment>
<dbReference type="RefSeq" id="WP_014975068.1">
    <property type="nucleotide sequence ID" value="NZ_CP042374.1"/>
</dbReference>
<dbReference type="NCBIfam" id="NF008761">
    <property type="entry name" value="PRK11797.1"/>
    <property type="match status" value="1"/>
</dbReference>
<dbReference type="PANTHER" id="PTHR37831">
    <property type="entry name" value="D-RIBOSE PYRANASE"/>
    <property type="match status" value="1"/>
</dbReference>
<dbReference type="InterPro" id="IPR007721">
    <property type="entry name" value="RbsD_FucU"/>
</dbReference>
<dbReference type="PANTHER" id="PTHR37831:SF1">
    <property type="entry name" value="D-RIBOSE PYRANASE"/>
    <property type="match status" value="1"/>
</dbReference>
<feature type="binding site" evidence="6">
    <location>
        <position position="99"/>
    </location>
    <ligand>
        <name>substrate</name>
    </ligand>
</feature>
<dbReference type="EMBL" id="CP042374">
    <property type="protein sequence ID" value="QEA33523.1"/>
    <property type="molecule type" value="Genomic_DNA"/>
</dbReference>
<reference evidence="7 8" key="1">
    <citation type="submission" date="2019-06" db="EMBL/GenBank/DDBJ databases">
        <title>Genome analyses of bacteria isolated from kimchi.</title>
        <authorList>
            <person name="Lee S."/>
            <person name="Ahn S."/>
            <person name="Roh S."/>
        </authorList>
    </citation>
    <scope>NUCLEOTIDE SEQUENCE [LARGE SCALE GENOMIC DNA]</scope>
    <source>
        <strain evidence="7 8">CBA3620</strain>
    </source>
</reference>
<evidence type="ECO:0000256" key="1">
    <source>
        <dbReference type="ARBA" id="ARBA00000223"/>
    </source>
</evidence>
<sequence length="132" mass="14603">MKKKGILNSDISRVVADMGHMDWLAIGDAGTPVPRETEKIDLSIKKGLPSLLAVLDAVLDELAVEKIYLAEEIRQQNPAMLEQLTQRFGESVTVVFISHIALKQNLKQSKAFIRTGEETPFANIILESGVIF</sequence>
<proteinExistence type="inferred from homology"/>
<keyword evidence="3 6" id="KW-0963">Cytoplasm</keyword>
<protein>
    <recommendedName>
        <fullName evidence="2 6">D-ribose pyranase</fullName>
        <ecNumber evidence="2 6">5.4.99.62</ecNumber>
    </recommendedName>
</protein>
<dbReference type="OMA" id="EQTPYAN"/>
<comment type="catalytic activity">
    <reaction evidence="1 6">
        <text>beta-D-ribopyranose = beta-D-ribofuranose</text>
        <dbReference type="Rhea" id="RHEA:25432"/>
        <dbReference type="ChEBI" id="CHEBI:27476"/>
        <dbReference type="ChEBI" id="CHEBI:47002"/>
        <dbReference type="EC" id="5.4.99.62"/>
    </reaction>
</comment>
<dbReference type="GO" id="GO:0005829">
    <property type="term" value="C:cytosol"/>
    <property type="evidence" value="ECO:0007669"/>
    <property type="project" value="TreeGrafter"/>
</dbReference>
<evidence type="ECO:0000313" key="8">
    <source>
        <dbReference type="Proteomes" id="UP000321332"/>
    </source>
</evidence>
<dbReference type="GO" id="GO:0016872">
    <property type="term" value="F:intramolecular lyase activity"/>
    <property type="evidence" value="ECO:0007669"/>
    <property type="project" value="UniProtKB-UniRule"/>
</dbReference>
<accession>A0AAE6IK87</accession>
<feature type="binding site" evidence="6">
    <location>
        <begin position="121"/>
        <end position="123"/>
    </location>
    <ligand>
        <name>substrate</name>
    </ligand>
</feature>
<dbReference type="EC" id="5.4.99.62" evidence="2 6"/>
<evidence type="ECO:0000256" key="5">
    <source>
        <dbReference type="ARBA" id="ARBA00023277"/>
    </source>
</evidence>
<dbReference type="Proteomes" id="UP000321332">
    <property type="component" value="Chromosome"/>
</dbReference>
<organism evidence="7 8">
    <name type="scientific">Leuconostoc carnosum</name>
    <dbReference type="NCBI Taxonomy" id="1252"/>
    <lineage>
        <taxon>Bacteria</taxon>
        <taxon>Bacillati</taxon>
        <taxon>Bacillota</taxon>
        <taxon>Bacilli</taxon>
        <taxon>Lactobacillales</taxon>
        <taxon>Lactobacillaceae</taxon>
        <taxon>Leuconostoc</taxon>
    </lineage>
</organism>
<evidence type="ECO:0000256" key="6">
    <source>
        <dbReference type="HAMAP-Rule" id="MF_01661"/>
    </source>
</evidence>
<gene>
    <name evidence="6 7" type="primary">rbsD</name>
    <name evidence="7" type="ORF">FGL89_05005</name>
</gene>
<comment type="function">
    <text evidence="6">Catalyzes the interconversion of beta-pyran and beta-furan forms of D-ribose.</text>
</comment>
<evidence type="ECO:0000256" key="3">
    <source>
        <dbReference type="ARBA" id="ARBA00022490"/>
    </source>
</evidence>
<dbReference type="SUPFAM" id="SSF102546">
    <property type="entry name" value="RbsD-like"/>
    <property type="match status" value="1"/>
</dbReference>
<feature type="active site" description="Proton donor" evidence="6">
    <location>
        <position position="20"/>
    </location>
</feature>